<reference evidence="2" key="1">
    <citation type="journal article" date="2024" name="Front. Bioeng. Biotechnol.">
        <title>Genome-scale model development and genomic sequencing of the oleaginous clade Lipomyces.</title>
        <authorList>
            <person name="Czajka J.J."/>
            <person name="Han Y."/>
            <person name="Kim J."/>
            <person name="Mondo S.J."/>
            <person name="Hofstad B.A."/>
            <person name="Robles A."/>
            <person name="Haridas S."/>
            <person name="Riley R."/>
            <person name="LaButti K."/>
            <person name="Pangilinan J."/>
            <person name="Andreopoulos W."/>
            <person name="Lipzen A."/>
            <person name="Yan J."/>
            <person name="Wang M."/>
            <person name="Ng V."/>
            <person name="Grigoriev I.V."/>
            <person name="Spatafora J.W."/>
            <person name="Magnuson J.K."/>
            <person name="Baker S.E."/>
            <person name="Pomraning K.R."/>
        </authorList>
    </citation>
    <scope>NUCLEOTIDE SEQUENCE [LARGE SCALE GENOMIC DNA]</scope>
    <source>
        <strain evidence="2">CBS 10300</strain>
    </source>
</reference>
<comment type="caution">
    <text evidence="1">The sequence shown here is derived from an EMBL/GenBank/DDBJ whole genome shotgun (WGS) entry which is preliminary data.</text>
</comment>
<proteinExistence type="predicted"/>
<evidence type="ECO:0000313" key="1">
    <source>
        <dbReference type="EMBL" id="KAK9319011.1"/>
    </source>
</evidence>
<evidence type="ECO:0000313" key="2">
    <source>
        <dbReference type="Proteomes" id="UP001489719"/>
    </source>
</evidence>
<accession>A0ACC3TE07</accession>
<keyword evidence="2" id="KW-1185">Reference proteome</keyword>
<name>A0ACC3TE07_9ASCO</name>
<protein>
    <submittedName>
        <fullName evidence="1">Uncharacterized protein</fullName>
    </submittedName>
</protein>
<sequence>MSIINEPTTEPTESIIDLNDETNNLPPSVAHTTSLVTAPTLKAKALNWHKDNFALTWAFINYLQEHNRARRAVLPQPGDATVGTSKLAIFKEIAIAVLREFPQYSEHLDNDAVVSSYRNAFKNRLAALLKEKGTITKDIFGTGAGVSKPEDLEHLHANIWAEKREVCPYYFELVQLINNRDTVVLEGLATPGMSIDRSVFESTSDSPSSTSTDSETITQRKRKVTFPTPTRGKMAQREQGMTDSIMSSLKDIMHPAISAQSIAMVKLAEIKKVEAESSLKDKELQLAKTELELAEKRAEVLRLELALLASQKNQNE</sequence>
<dbReference type="Proteomes" id="UP001489719">
    <property type="component" value="Unassembled WGS sequence"/>
</dbReference>
<gene>
    <name evidence="1" type="ORF">V1517DRAFT_333878</name>
</gene>
<organism evidence="1 2">
    <name type="scientific">Lipomyces orientalis</name>
    <dbReference type="NCBI Taxonomy" id="1233043"/>
    <lineage>
        <taxon>Eukaryota</taxon>
        <taxon>Fungi</taxon>
        <taxon>Dikarya</taxon>
        <taxon>Ascomycota</taxon>
        <taxon>Saccharomycotina</taxon>
        <taxon>Lipomycetes</taxon>
        <taxon>Lipomycetales</taxon>
        <taxon>Lipomycetaceae</taxon>
        <taxon>Lipomyces</taxon>
    </lineage>
</organism>
<dbReference type="EMBL" id="MU970243">
    <property type="protein sequence ID" value="KAK9319011.1"/>
    <property type="molecule type" value="Genomic_DNA"/>
</dbReference>